<comment type="subcellular location">
    <subcellularLocation>
        <location evidence="1">Membrane</location>
        <topology evidence="1">Multi-pass membrane protein</topology>
    </subcellularLocation>
</comment>
<evidence type="ECO:0000256" key="1">
    <source>
        <dbReference type="ARBA" id="ARBA00004141"/>
    </source>
</evidence>
<feature type="transmembrane region" description="Helical" evidence="6">
    <location>
        <begin position="422"/>
        <end position="438"/>
    </location>
</feature>
<keyword evidence="2 6" id="KW-0812">Transmembrane</keyword>
<dbReference type="AlphaFoldDB" id="A0A9D2A7Z5"/>
<reference evidence="8" key="2">
    <citation type="submission" date="2021-04" db="EMBL/GenBank/DDBJ databases">
        <authorList>
            <person name="Gilroy R."/>
        </authorList>
    </citation>
    <scope>NUCLEOTIDE SEQUENCE</scope>
    <source>
        <strain evidence="8">CHK187-5294</strain>
    </source>
</reference>
<feature type="transmembrane region" description="Helical" evidence="6">
    <location>
        <begin position="68"/>
        <end position="85"/>
    </location>
</feature>
<evidence type="ECO:0000313" key="8">
    <source>
        <dbReference type="EMBL" id="HIZ02929.1"/>
    </source>
</evidence>
<dbReference type="InterPro" id="IPR007016">
    <property type="entry name" value="O-antigen_ligase-rel_domated"/>
</dbReference>
<evidence type="ECO:0000256" key="3">
    <source>
        <dbReference type="ARBA" id="ARBA00022989"/>
    </source>
</evidence>
<dbReference type="GO" id="GO:0016020">
    <property type="term" value="C:membrane"/>
    <property type="evidence" value="ECO:0007669"/>
    <property type="project" value="UniProtKB-SubCell"/>
</dbReference>
<feature type="region of interest" description="Disordered" evidence="5">
    <location>
        <begin position="469"/>
        <end position="498"/>
    </location>
</feature>
<evidence type="ECO:0000256" key="4">
    <source>
        <dbReference type="ARBA" id="ARBA00023136"/>
    </source>
</evidence>
<feature type="transmembrane region" description="Helical" evidence="6">
    <location>
        <begin position="133"/>
        <end position="154"/>
    </location>
</feature>
<feature type="transmembrane region" description="Helical" evidence="6">
    <location>
        <begin position="279"/>
        <end position="297"/>
    </location>
</feature>
<evidence type="ECO:0000259" key="7">
    <source>
        <dbReference type="Pfam" id="PF04932"/>
    </source>
</evidence>
<evidence type="ECO:0000256" key="2">
    <source>
        <dbReference type="ARBA" id="ARBA00022692"/>
    </source>
</evidence>
<dbReference type="PANTHER" id="PTHR37422">
    <property type="entry name" value="TEICHURONIC ACID BIOSYNTHESIS PROTEIN TUAE"/>
    <property type="match status" value="1"/>
</dbReference>
<protein>
    <submittedName>
        <fullName evidence="8">O-antigen ligase family protein</fullName>
    </submittedName>
</protein>
<name>A0A9D2A7Z5_9FIRM</name>
<feature type="transmembrane region" description="Helical" evidence="6">
    <location>
        <begin position="160"/>
        <end position="178"/>
    </location>
</feature>
<dbReference type="PANTHER" id="PTHR37422:SF23">
    <property type="entry name" value="TEICHURONIC ACID BIOSYNTHESIS PROTEIN TUAE"/>
    <property type="match status" value="1"/>
</dbReference>
<feature type="domain" description="O-antigen ligase-related" evidence="7">
    <location>
        <begin position="265"/>
        <end position="405"/>
    </location>
</feature>
<feature type="transmembrane region" description="Helical" evidence="6">
    <location>
        <begin position="225"/>
        <end position="250"/>
    </location>
</feature>
<dbReference type="Proteomes" id="UP000824132">
    <property type="component" value="Unassembled WGS sequence"/>
</dbReference>
<accession>A0A9D2A7Z5</accession>
<dbReference type="Pfam" id="PF04932">
    <property type="entry name" value="Wzy_C"/>
    <property type="match status" value="1"/>
</dbReference>
<evidence type="ECO:0000256" key="5">
    <source>
        <dbReference type="SAM" id="MobiDB-lite"/>
    </source>
</evidence>
<keyword evidence="8" id="KW-0436">Ligase</keyword>
<comment type="caution">
    <text evidence="8">The sequence shown here is derived from an EMBL/GenBank/DDBJ whole genome shotgun (WGS) entry which is preliminary data.</text>
</comment>
<feature type="transmembrane region" description="Helical" evidence="6">
    <location>
        <begin position="389"/>
        <end position="410"/>
    </location>
</feature>
<gene>
    <name evidence="8" type="ORF">H9727_01435</name>
</gene>
<feature type="transmembrane region" description="Helical" evidence="6">
    <location>
        <begin position="257"/>
        <end position="273"/>
    </location>
</feature>
<sequence length="498" mass="55706">MLKDKFAAVAEMPAMHKALGFLDGNIYPAVYAALALLSSFFGLEIPLFVLTALLIVFVCLFARDTRSLLVPVVFVMFGMSWKHTPQPPYYSDFLTQTYFYVVLGVLGALVLAAFVWRLIVWRGERNFFKDKSAYKWGLVALCAALLLNGIFFSGYVISDLFLGALFAFSFIGLYIFFFNTLEMRKNLHMYAAYLLALACAVIFVQIVYILLFGDVIKDGSINKDFFVAGWGMSNNVGGYLAFFLPACFYLSVKVRRGWILYVLGFVFFGGIFFTQSRTAILVGGFAVVCMAVYLSVVRSPQRKFIRIFNIVCVAAVIVGAVVFWEKIAELFAVIFDRGFDDSDRFFIWESGLKNFLRAPVFGVGFYEPIAPDWSYGIENWLFPDMYHNLFIQMLAGCGIVGIAALVFHLVQFAVVIFKKGITVERLFCAAVALVILGTSLLDNHLFHVFPALIYSVMLLFSERAPVNEAPPAEASDRESGEPLPEPCSTETEDGQGCE</sequence>
<dbReference type="EMBL" id="DXCL01000009">
    <property type="protein sequence ID" value="HIZ02929.1"/>
    <property type="molecule type" value="Genomic_DNA"/>
</dbReference>
<evidence type="ECO:0000256" key="6">
    <source>
        <dbReference type="SAM" id="Phobius"/>
    </source>
</evidence>
<feature type="transmembrane region" description="Helical" evidence="6">
    <location>
        <begin position="190"/>
        <end position="213"/>
    </location>
</feature>
<dbReference type="GO" id="GO:0016874">
    <property type="term" value="F:ligase activity"/>
    <property type="evidence" value="ECO:0007669"/>
    <property type="project" value="UniProtKB-KW"/>
</dbReference>
<feature type="transmembrane region" description="Helical" evidence="6">
    <location>
        <begin position="97"/>
        <end position="121"/>
    </location>
</feature>
<reference evidence="8" key="1">
    <citation type="journal article" date="2021" name="PeerJ">
        <title>Extensive microbial diversity within the chicken gut microbiome revealed by metagenomics and culture.</title>
        <authorList>
            <person name="Gilroy R."/>
            <person name="Ravi A."/>
            <person name="Getino M."/>
            <person name="Pursley I."/>
            <person name="Horton D.L."/>
            <person name="Alikhan N.F."/>
            <person name="Baker D."/>
            <person name="Gharbi K."/>
            <person name="Hall N."/>
            <person name="Watson M."/>
            <person name="Adriaenssens E.M."/>
            <person name="Foster-Nyarko E."/>
            <person name="Jarju S."/>
            <person name="Secka A."/>
            <person name="Antonio M."/>
            <person name="Oren A."/>
            <person name="Chaudhuri R.R."/>
            <person name="La Ragione R."/>
            <person name="Hildebrand F."/>
            <person name="Pallen M.J."/>
        </authorList>
    </citation>
    <scope>NUCLEOTIDE SEQUENCE</scope>
    <source>
        <strain evidence="8">CHK187-5294</strain>
    </source>
</reference>
<feature type="transmembrane region" description="Helical" evidence="6">
    <location>
        <begin position="304"/>
        <end position="324"/>
    </location>
</feature>
<evidence type="ECO:0000313" key="9">
    <source>
        <dbReference type="Proteomes" id="UP000824132"/>
    </source>
</evidence>
<organism evidence="8 9">
    <name type="scientific">Candidatus Borkfalkia avistercoris</name>
    <dbReference type="NCBI Taxonomy" id="2838504"/>
    <lineage>
        <taxon>Bacteria</taxon>
        <taxon>Bacillati</taxon>
        <taxon>Bacillota</taxon>
        <taxon>Clostridia</taxon>
        <taxon>Christensenellales</taxon>
        <taxon>Christensenellaceae</taxon>
        <taxon>Candidatus Borkfalkia</taxon>
    </lineage>
</organism>
<keyword evidence="3 6" id="KW-1133">Transmembrane helix</keyword>
<dbReference type="InterPro" id="IPR051533">
    <property type="entry name" value="WaaL-like"/>
</dbReference>
<keyword evidence="4 6" id="KW-0472">Membrane</keyword>
<proteinExistence type="predicted"/>
<feature type="transmembrane region" description="Helical" evidence="6">
    <location>
        <begin position="29"/>
        <end position="61"/>
    </location>
</feature>